<dbReference type="EMBL" id="UINC01057141">
    <property type="protein sequence ID" value="SVB77986.1"/>
    <property type="molecule type" value="Genomic_DNA"/>
</dbReference>
<sequence length="199" mass="21749">MKLSSLKTITVFLVALIISSSSYSAGQEFNSATVDQLDEALKTEFSPCSPEKNQNKTEQDTTITSVILSSDIDLTEGEMIKSSGGGQAIVDSYDSKTKILKYHQTADTGFMLLSIGEIITDSNSTASIIIGIPKEKIVPCFERIVSIDEDAREMIYISLASLNDVLLKLQTLLDKQRDKATSSLALLQEKLIQEELAAF</sequence>
<organism evidence="1">
    <name type="scientific">marine metagenome</name>
    <dbReference type="NCBI Taxonomy" id="408172"/>
    <lineage>
        <taxon>unclassified sequences</taxon>
        <taxon>metagenomes</taxon>
        <taxon>ecological metagenomes</taxon>
    </lineage>
</organism>
<name>A0A382GS75_9ZZZZ</name>
<reference evidence="1" key="1">
    <citation type="submission" date="2018-05" db="EMBL/GenBank/DDBJ databases">
        <authorList>
            <person name="Lanie J.A."/>
            <person name="Ng W.-L."/>
            <person name="Kazmierczak K.M."/>
            <person name="Andrzejewski T.M."/>
            <person name="Davidsen T.M."/>
            <person name="Wayne K.J."/>
            <person name="Tettelin H."/>
            <person name="Glass J.I."/>
            <person name="Rusch D."/>
            <person name="Podicherti R."/>
            <person name="Tsui H.-C.T."/>
            <person name="Winkler M.E."/>
        </authorList>
    </citation>
    <scope>NUCLEOTIDE SEQUENCE</scope>
</reference>
<protein>
    <submittedName>
        <fullName evidence="1">Uncharacterized protein</fullName>
    </submittedName>
</protein>
<accession>A0A382GS75</accession>
<feature type="non-terminal residue" evidence="1">
    <location>
        <position position="199"/>
    </location>
</feature>
<proteinExistence type="predicted"/>
<evidence type="ECO:0000313" key="1">
    <source>
        <dbReference type="EMBL" id="SVB77986.1"/>
    </source>
</evidence>
<dbReference type="AlphaFoldDB" id="A0A382GS75"/>
<gene>
    <name evidence="1" type="ORF">METZ01_LOCUS230840</name>
</gene>